<dbReference type="PANTHER" id="PTHR43214">
    <property type="entry name" value="TWO-COMPONENT RESPONSE REGULATOR"/>
    <property type="match status" value="1"/>
</dbReference>
<keyword evidence="1 5" id="KW-0597">Phosphoprotein</keyword>
<name>A0A7Y9DUF0_9PSEU</name>
<dbReference type="RefSeq" id="WP_343053915.1">
    <property type="nucleotide sequence ID" value="NZ_BAABHP010000017.1"/>
</dbReference>
<dbReference type="InterPro" id="IPR011006">
    <property type="entry name" value="CheY-like_superfamily"/>
</dbReference>
<gene>
    <name evidence="8" type="ORF">BJ983_001757</name>
</gene>
<proteinExistence type="predicted"/>
<feature type="domain" description="HTH luxR-type" evidence="6">
    <location>
        <begin position="154"/>
        <end position="219"/>
    </location>
</feature>
<dbReference type="Pfam" id="PF00072">
    <property type="entry name" value="Response_reg"/>
    <property type="match status" value="1"/>
</dbReference>
<dbReference type="SMART" id="SM00448">
    <property type="entry name" value="REC"/>
    <property type="match status" value="1"/>
</dbReference>
<dbReference type="CDD" id="cd06170">
    <property type="entry name" value="LuxR_C_like"/>
    <property type="match status" value="1"/>
</dbReference>
<evidence type="ECO:0000256" key="3">
    <source>
        <dbReference type="ARBA" id="ARBA00023125"/>
    </source>
</evidence>
<dbReference type="EMBL" id="JACCBN010000001">
    <property type="protein sequence ID" value="NYD35655.1"/>
    <property type="molecule type" value="Genomic_DNA"/>
</dbReference>
<dbReference type="PROSITE" id="PS50110">
    <property type="entry name" value="RESPONSE_REGULATORY"/>
    <property type="match status" value="1"/>
</dbReference>
<dbReference type="PANTHER" id="PTHR43214:SF24">
    <property type="entry name" value="TRANSCRIPTIONAL REGULATORY PROTEIN NARL-RELATED"/>
    <property type="match status" value="1"/>
</dbReference>
<dbReference type="GO" id="GO:0003677">
    <property type="term" value="F:DNA binding"/>
    <property type="evidence" value="ECO:0007669"/>
    <property type="project" value="UniProtKB-KW"/>
</dbReference>
<evidence type="ECO:0000259" key="7">
    <source>
        <dbReference type="PROSITE" id="PS50110"/>
    </source>
</evidence>
<dbReference type="InterPro" id="IPR016032">
    <property type="entry name" value="Sig_transdc_resp-reg_C-effctor"/>
</dbReference>
<evidence type="ECO:0000256" key="5">
    <source>
        <dbReference type="PROSITE-ProRule" id="PRU00169"/>
    </source>
</evidence>
<protein>
    <submittedName>
        <fullName evidence="8">DNA-binding NarL/FixJ family response regulator</fullName>
    </submittedName>
</protein>
<reference evidence="8 9" key="1">
    <citation type="submission" date="2020-07" db="EMBL/GenBank/DDBJ databases">
        <title>Sequencing the genomes of 1000 actinobacteria strains.</title>
        <authorList>
            <person name="Klenk H.-P."/>
        </authorList>
    </citation>
    <scope>NUCLEOTIDE SEQUENCE [LARGE SCALE GENOMIC DNA]</scope>
    <source>
        <strain evidence="8 9">DSM 45772</strain>
    </source>
</reference>
<dbReference type="Proteomes" id="UP000535890">
    <property type="component" value="Unassembled WGS sequence"/>
</dbReference>
<evidence type="ECO:0000256" key="2">
    <source>
        <dbReference type="ARBA" id="ARBA00023015"/>
    </source>
</evidence>
<evidence type="ECO:0000313" key="8">
    <source>
        <dbReference type="EMBL" id="NYD35655.1"/>
    </source>
</evidence>
<dbReference type="Pfam" id="PF00196">
    <property type="entry name" value="GerE"/>
    <property type="match status" value="1"/>
</dbReference>
<comment type="caution">
    <text evidence="8">The sequence shown here is derived from an EMBL/GenBank/DDBJ whole genome shotgun (WGS) entry which is preliminary data.</text>
</comment>
<keyword evidence="4" id="KW-0804">Transcription</keyword>
<dbReference type="Gene3D" id="3.40.50.2300">
    <property type="match status" value="1"/>
</dbReference>
<dbReference type="InterPro" id="IPR039420">
    <property type="entry name" value="WalR-like"/>
</dbReference>
<keyword evidence="3 8" id="KW-0238">DNA-binding</keyword>
<dbReference type="SMART" id="SM00421">
    <property type="entry name" value="HTH_LUXR"/>
    <property type="match status" value="1"/>
</dbReference>
<evidence type="ECO:0000313" key="9">
    <source>
        <dbReference type="Proteomes" id="UP000535890"/>
    </source>
</evidence>
<dbReference type="SUPFAM" id="SSF46894">
    <property type="entry name" value="C-terminal effector domain of the bipartite response regulators"/>
    <property type="match status" value="1"/>
</dbReference>
<dbReference type="GO" id="GO:0006355">
    <property type="term" value="P:regulation of DNA-templated transcription"/>
    <property type="evidence" value="ECO:0007669"/>
    <property type="project" value="InterPro"/>
</dbReference>
<dbReference type="PRINTS" id="PR00038">
    <property type="entry name" value="HTHLUXR"/>
</dbReference>
<dbReference type="AlphaFoldDB" id="A0A7Y9DUF0"/>
<evidence type="ECO:0000256" key="1">
    <source>
        <dbReference type="ARBA" id="ARBA00022553"/>
    </source>
</evidence>
<feature type="modified residue" description="4-aspartylphosphate" evidence="5">
    <location>
        <position position="56"/>
    </location>
</feature>
<dbReference type="PROSITE" id="PS50043">
    <property type="entry name" value="HTH_LUXR_2"/>
    <property type="match status" value="1"/>
</dbReference>
<organism evidence="8 9">
    <name type="scientific">Actinomycetospora corticicola</name>
    <dbReference type="NCBI Taxonomy" id="663602"/>
    <lineage>
        <taxon>Bacteria</taxon>
        <taxon>Bacillati</taxon>
        <taxon>Actinomycetota</taxon>
        <taxon>Actinomycetes</taxon>
        <taxon>Pseudonocardiales</taxon>
        <taxon>Pseudonocardiaceae</taxon>
        <taxon>Actinomycetospora</taxon>
    </lineage>
</organism>
<evidence type="ECO:0000259" key="6">
    <source>
        <dbReference type="PROSITE" id="PS50043"/>
    </source>
</evidence>
<sequence length="222" mass="23361">MSALRVLLVDDQQLVRAGFAMVLESAPDLTVVAQAGDGQEALDLLATTEVDVVLMDVRMPVLDGIEATRRAVAAHPGVRIVVLTTFDLDESVTAAIAAGASGFLLKDAAPEDLIEAVRTVARGDSVIDPVSTRRLLAHAAPLLAGPAPVADPVDTPELEHLTPREREVLVLMGEGLTNAEIAERHVVSEATVKTHVGHVLAKTGSRDRVQAVALAFRAGLVR</sequence>
<dbReference type="SUPFAM" id="SSF52172">
    <property type="entry name" value="CheY-like"/>
    <property type="match status" value="1"/>
</dbReference>
<dbReference type="InterPro" id="IPR058245">
    <property type="entry name" value="NreC/VraR/RcsB-like_REC"/>
</dbReference>
<feature type="domain" description="Response regulatory" evidence="7">
    <location>
        <begin position="5"/>
        <end position="121"/>
    </location>
</feature>
<keyword evidence="9" id="KW-1185">Reference proteome</keyword>
<evidence type="ECO:0000256" key="4">
    <source>
        <dbReference type="ARBA" id="ARBA00023163"/>
    </source>
</evidence>
<dbReference type="CDD" id="cd17535">
    <property type="entry name" value="REC_NarL-like"/>
    <property type="match status" value="1"/>
</dbReference>
<keyword evidence="2" id="KW-0805">Transcription regulation</keyword>
<accession>A0A7Y9DUF0</accession>
<dbReference type="InterPro" id="IPR000792">
    <property type="entry name" value="Tscrpt_reg_LuxR_C"/>
</dbReference>
<dbReference type="GO" id="GO:0000160">
    <property type="term" value="P:phosphorelay signal transduction system"/>
    <property type="evidence" value="ECO:0007669"/>
    <property type="project" value="InterPro"/>
</dbReference>
<dbReference type="InterPro" id="IPR001789">
    <property type="entry name" value="Sig_transdc_resp-reg_receiver"/>
</dbReference>